<evidence type="ECO:0000313" key="2">
    <source>
        <dbReference type="Proteomes" id="UP000596661"/>
    </source>
</evidence>
<dbReference type="Proteomes" id="UP000596661">
    <property type="component" value="Chromosome 8"/>
</dbReference>
<organism evidence="1 2">
    <name type="scientific">Cannabis sativa</name>
    <name type="common">Hemp</name>
    <name type="synonym">Marijuana</name>
    <dbReference type="NCBI Taxonomy" id="3483"/>
    <lineage>
        <taxon>Eukaryota</taxon>
        <taxon>Viridiplantae</taxon>
        <taxon>Streptophyta</taxon>
        <taxon>Embryophyta</taxon>
        <taxon>Tracheophyta</taxon>
        <taxon>Spermatophyta</taxon>
        <taxon>Magnoliopsida</taxon>
        <taxon>eudicotyledons</taxon>
        <taxon>Gunneridae</taxon>
        <taxon>Pentapetalae</taxon>
        <taxon>rosids</taxon>
        <taxon>fabids</taxon>
        <taxon>Rosales</taxon>
        <taxon>Cannabaceae</taxon>
        <taxon>Cannabis</taxon>
    </lineage>
</organism>
<dbReference type="AlphaFoldDB" id="A0A803QCY2"/>
<reference evidence="1" key="1">
    <citation type="submission" date="2018-11" db="EMBL/GenBank/DDBJ databases">
        <authorList>
            <person name="Grassa J C."/>
        </authorList>
    </citation>
    <scope>NUCLEOTIDE SEQUENCE [LARGE SCALE GENOMIC DNA]</scope>
</reference>
<sequence>MLDQYRVSPLITSAYLSKLSLPLEEGVLLVLLELFGVTIPSWKERGRTFGLLLVSRRGREGWWGVHWCLMVSFLALKVFVHPKGGVWWLFLVIRPVQAILLGKVESCLLVIWLLEWKCFHIVHAAIVVAMPHASIEEENIKKIFVARASGSGTTKGVGSWRVWTVLSVSVRLRATDKEEAKSSIERDWNLHDGEREKVSATLGLIPENLRSSGRTENVVVGTEPMIGVGRGGGVTRASGSGTRRGFHHGKMVWV</sequence>
<dbReference type="Gramene" id="evm.model.08.966">
    <property type="protein sequence ID" value="cds.evm.model.08.966"/>
    <property type="gene ID" value="evm.TU.08.966"/>
</dbReference>
<dbReference type="EMBL" id="UZAU01000694">
    <property type="status" value="NOT_ANNOTATED_CDS"/>
    <property type="molecule type" value="Genomic_DNA"/>
</dbReference>
<dbReference type="EnsemblPlants" id="evm.model.08.966">
    <property type="protein sequence ID" value="cds.evm.model.08.966"/>
    <property type="gene ID" value="evm.TU.08.966"/>
</dbReference>
<reference evidence="1" key="2">
    <citation type="submission" date="2021-03" db="UniProtKB">
        <authorList>
            <consortium name="EnsemblPlants"/>
        </authorList>
    </citation>
    <scope>IDENTIFICATION</scope>
</reference>
<accession>A0A803QCY2</accession>
<protein>
    <submittedName>
        <fullName evidence="1">Uncharacterized protein</fullName>
    </submittedName>
</protein>
<name>A0A803QCY2_CANSA</name>
<keyword evidence="2" id="KW-1185">Reference proteome</keyword>
<evidence type="ECO:0000313" key="1">
    <source>
        <dbReference type="EnsemblPlants" id="cds.evm.model.08.966"/>
    </source>
</evidence>
<proteinExistence type="predicted"/>